<dbReference type="Proteomes" id="UP000182744">
    <property type="component" value="Unassembled WGS sequence"/>
</dbReference>
<evidence type="ECO:0000256" key="2">
    <source>
        <dbReference type="ARBA" id="ARBA00013263"/>
    </source>
</evidence>
<dbReference type="FunFam" id="3.30.1490.20:FF:000003">
    <property type="entry name" value="acetyl-CoA carboxylase isoform X1"/>
    <property type="match status" value="1"/>
</dbReference>
<dbReference type="InterPro" id="IPR011053">
    <property type="entry name" value="Single_hybrid_motif"/>
</dbReference>
<keyword evidence="12" id="KW-1185">Reference proteome</keyword>
<dbReference type="PANTHER" id="PTHR18866:SF33">
    <property type="entry name" value="METHYLCROTONOYL-COA CARBOXYLASE SUBUNIT ALPHA, MITOCHONDRIAL-RELATED"/>
    <property type="match status" value="1"/>
</dbReference>
<evidence type="ECO:0000259" key="9">
    <source>
        <dbReference type="PROSITE" id="PS50979"/>
    </source>
</evidence>
<dbReference type="InterPro" id="IPR011054">
    <property type="entry name" value="Rudment_hybrid_motif"/>
</dbReference>
<protein>
    <recommendedName>
        <fullName evidence="2">biotin carboxylase</fullName>
        <ecNumber evidence="2">6.3.4.14</ecNumber>
    </recommendedName>
</protein>
<reference evidence="11" key="2">
    <citation type="submission" date="2016-10" db="EMBL/GenBank/DDBJ databases">
        <authorList>
            <person name="Varghese N."/>
            <person name="Submissions S."/>
        </authorList>
    </citation>
    <scope>NUCLEOTIDE SEQUENCE</scope>
    <source>
        <strain evidence="11">DSM 20639</strain>
    </source>
</reference>
<dbReference type="EMBL" id="JAWNFU010000002">
    <property type="protein sequence ID" value="MDY5153413.1"/>
    <property type="molecule type" value="Genomic_DNA"/>
</dbReference>
<evidence type="ECO:0000313" key="10">
    <source>
        <dbReference type="EMBL" id="MDY5153413.1"/>
    </source>
</evidence>
<keyword evidence="3" id="KW-0436">Ligase</keyword>
<evidence type="ECO:0000313" key="12">
    <source>
        <dbReference type="Proteomes" id="UP000182744"/>
    </source>
</evidence>
<feature type="domain" description="ATP-grasp" evidence="8">
    <location>
        <begin position="119"/>
        <end position="316"/>
    </location>
</feature>
<dbReference type="Gene3D" id="3.30.470.20">
    <property type="entry name" value="ATP-grasp fold, B domain"/>
    <property type="match status" value="1"/>
</dbReference>
<dbReference type="EMBL" id="FNAU01000003">
    <property type="protein sequence ID" value="SDE17416.1"/>
    <property type="molecule type" value="Genomic_DNA"/>
</dbReference>
<dbReference type="InterPro" id="IPR050856">
    <property type="entry name" value="Biotin_carboxylase_complex"/>
</dbReference>
<dbReference type="CDD" id="cd06850">
    <property type="entry name" value="biotinyl_domain"/>
    <property type="match status" value="1"/>
</dbReference>
<dbReference type="Pfam" id="PF02786">
    <property type="entry name" value="CPSase_L_D2"/>
    <property type="match status" value="1"/>
</dbReference>
<evidence type="ECO:0000256" key="4">
    <source>
        <dbReference type="ARBA" id="ARBA00022741"/>
    </source>
</evidence>
<proteinExistence type="predicted"/>
<dbReference type="GO" id="GO:0004075">
    <property type="term" value="F:biotin carboxylase activity"/>
    <property type="evidence" value="ECO:0007669"/>
    <property type="project" value="UniProtKB-EC"/>
</dbReference>
<reference evidence="10" key="3">
    <citation type="submission" date="2023-10" db="EMBL/GenBank/DDBJ databases">
        <title>Whole Genome based description of the genera Actinobaculum and Actinotignum reveals a complex phylogenetic relationship within the species included in the genus Actinotignum.</title>
        <authorList>
            <person name="Jensen C.S."/>
            <person name="Dargis R."/>
            <person name="Kemp M."/>
            <person name="Christensen J.J."/>
        </authorList>
    </citation>
    <scope>NUCLEOTIDE SEQUENCE</scope>
    <source>
        <strain evidence="10">Actinobaculum_suis_CCUG19206T</strain>
    </source>
</reference>
<evidence type="ECO:0000313" key="11">
    <source>
        <dbReference type="EMBL" id="SDE17416.1"/>
    </source>
</evidence>
<dbReference type="InterPro" id="IPR016185">
    <property type="entry name" value="PreATP-grasp_dom_sf"/>
</dbReference>
<dbReference type="InterPro" id="IPR011761">
    <property type="entry name" value="ATP-grasp"/>
</dbReference>
<feature type="domain" description="Biotin carboxylation" evidence="9">
    <location>
        <begin position="1"/>
        <end position="446"/>
    </location>
</feature>
<evidence type="ECO:0000256" key="5">
    <source>
        <dbReference type="ARBA" id="ARBA00022840"/>
    </source>
</evidence>
<dbReference type="PROSITE" id="PS50979">
    <property type="entry name" value="BC"/>
    <property type="match status" value="1"/>
</dbReference>
<dbReference type="Pfam" id="PF02785">
    <property type="entry name" value="Biotin_carb_C"/>
    <property type="match status" value="1"/>
</dbReference>
<name>A0A1B9BBX2_9ACTO</name>
<evidence type="ECO:0000259" key="8">
    <source>
        <dbReference type="PROSITE" id="PS50975"/>
    </source>
</evidence>
<dbReference type="Pfam" id="PF00364">
    <property type="entry name" value="Biotin_lipoyl"/>
    <property type="match status" value="1"/>
</dbReference>
<evidence type="ECO:0000256" key="6">
    <source>
        <dbReference type="ARBA" id="ARBA00023267"/>
    </source>
</evidence>
<dbReference type="RefSeq" id="WP_065415237.1">
    <property type="nucleotide sequence ID" value="NZ_FNAU01000003.1"/>
</dbReference>
<dbReference type="PANTHER" id="PTHR18866">
    <property type="entry name" value="CARBOXYLASE:PYRUVATE/ACETYL-COA/PROPIONYL-COA CARBOXYLASE"/>
    <property type="match status" value="1"/>
</dbReference>
<evidence type="ECO:0000256" key="1">
    <source>
        <dbReference type="ARBA" id="ARBA00001953"/>
    </source>
</evidence>
<keyword evidence="4 7" id="KW-0547">Nucleotide-binding</keyword>
<dbReference type="EC" id="6.3.4.14" evidence="2"/>
<dbReference type="SUPFAM" id="SSF52440">
    <property type="entry name" value="PreATP-grasp domain"/>
    <property type="match status" value="1"/>
</dbReference>
<dbReference type="InterPro" id="IPR000089">
    <property type="entry name" value="Biotin_lipoyl"/>
</dbReference>
<dbReference type="GO" id="GO:0005524">
    <property type="term" value="F:ATP binding"/>
    <property type="evidence" value="ECO:0007669"/>
    <property type="project" value="UniProtKB-UniRule"/>
</dbReference>
<organism evidence="11 12">
    <name type="scientific">Actinobaculum suis</name>
    <dbReference type="NCBI Taxonomy" id="1657"/>
    <lineage>
        <taxon>Bacteria</taxon>
        <taxon>Bacillati</taxon>
        <taxon>Actinomycetota</taxon>
        <taxon>Actinomycetes</taxon>
        <taxon>Actinomycetales</taxon>
        <taxon>Actinomycetaceae</taxon>
        <taxon>Actinobaculum</taxon>
    </lineage>
</organism>
<dbReference type="OrthoDB" id="9760256at2"/>
<dbReference type="AlphaFoldDB" id="A0A1B9BBX2"/>
<dbReference type="SUPFAM" id="SSF56059">
    <property type="entry name" value="Glutathione synthetase ATP-binding domain-like"/>
    <property type="match status" value="1"/>
</dbReference>
<accession>A0A1B9BBX2</accession>
<sequence length="569" mass="60875">MKRILIANRGEIAVRIARACLDQGYTSLAVYADQDVDAMHVRLADEAYGLRGQTAAETYLSIEKIIGVAKRAKADAIHPGYGFLAENADFARAVEEAGMTFIGPTAETIEKLGDKVTAREIAREVGAPLVPGSEGPLSGPEEAVSWAEENGLPVVLKASYGGGGRGMKIVHQIEDVAAAYQAGSYEAQMAFGRGEMFIEKFLDRPRHIEVQILGDGTGNVLVVGDRDCSLQRRNQKLVEEAPAPNLPDPIRENIHRAAHDICAAVNYRSAGTVEFLLGRDGTVSFLEVNTRLQVEHPVTEKTSGIDLVRAQFAIAEGEGLPATTMPEPVGHAIEFRVNAEDPGRGFLPSPGHISRIRQPGGLGVRWDNGVQAGDDIPAEFDSIAAKLIVSASSRGEALARARRAIKETSIDGVATTLPFMRAVVQHPDFAGEIPAVDTGWIERELIPVLEAQPRAKLRRRVDFHRVPIEIDGQIRTIGLPDGVAMLGTPGAAAAQAPAEDPTELKSPITGTMFRLLAAEGTRVEAGETVAIGETMKMETNIIAHITGTIHWLVEAGGPLEAGKPVARIS</sequence>
<dbReference type="Proteomes" id="UP001273799">
    <property type="component" value="Unassembled WGS sequence"/>
</dbReference>
<dbReference type="SUPFAM" id="SSF51246">
    <property type="entry name" value="Rudiment single hybrid motif"/>
    <property type="match status" value="1"/>
</dbReference>
<gene>
    <name evidence="10" type="ORF">R6G71_05040</name>
    <name evidence="11" type="ORF">SAMN05421878_10347</name>
</gene>
<dbReference type="InterPro" id="IPR005482">
    <property type="entry name" value="Biotin_COase_C"/>
</dbReference>
<dbReference type="InterPro" id="IPR011764">
    <property type="entry name" value="Biotin_carboxylation_dom"/>
</dbReference>
<dbReference type="InterPro" id="IPR005479">
    <property type="entry name" value="CPAse_ATP-bd"/>
</dbReference>
<dbReference type="FunFam" id="3.40.50.20:FF:000010">
    <property type="entry name" value="Propionyl-CoA carboxylase subunit alpha"/>
    <property type="match status" value="1"/>
</dbReference>
<evidence type="ECO:0000256" key="3">
    <source>
        <dbReference type="ARBA" id="ARBA00022598"/>
    </source>
</evidence>
<reference evidence="12" key="1">
    <citation type="submission" date="2016-10" db="EMBL/GenBank/DDBJ databases">
        <authorList>
            <person name="Varghese N."/>
        </authorList>
    </citation>
    <scope>NUCLEOTIDE SEQUENCE [LARGE SCALE GENOMIC DNA]</scope>
    <source>
        <strain evidence="12">DSM 20639</strain>
    </source>
</reference>
<keyword evidence="5 7" id="KW-0067">ATP-binding</keyword>
<dbReference type="SMART" id="SM00878">
    <property type="entry name" value="Biotin_carb_C"/>
    <property type="match status" value="1"/>
</dbReference>
<dbReference type="InterPro" id="IPR005481">
    <property type="entry name" value="BC-like_N"/>
</dbReference>
<dbReference type="Gene3D" id="2.40.50.100">
    <property type="match status" value="1"/>
</dbReference>
<dbReference type="PROSITE" id="PS00867">
    <property type="entry name" value="CPSASE_2"/>
    <property type="match status" value="1"/>
</dbReference>
<keyword evidence="6" id="KW-0092">Biotin</keyword>
<dbReference type="SUPFAM" id="SSF51230">
    <property type="entry name" value="Single hybrid motif"/>
    <property type="match status" value="1"/>
</dbReference>
<comment type="cofactor">
    <cofactor evidence="1">
        <name>biotin</name>
        <dbReference type="ChEBI" id="CHEBI:57586"/>
    </cofactor>
</comment>
<dbReference type="GO" id="GO:0046872">
    <property type="term" value="F:metal ion binding"/>
    <property type="evidence" value="ECO:0007669"/>
    <property type="project" value="InterPro"/>
</dbReference>
<dbReference type="Pfam" id="PF00289">
    <property type="entry name" value="Biotin_carb_N"/>
    <property type="match status" value="1"/>
</dbReference>
<dbReference type="PROSITE" id="PS50975">
    <property type="entry name" value="ATP_GRASP"/>
    <property type="match status" value="1"/>
</dbReference>
<evidence type="ECO:0000256" key="7">
    <source>
        <dbReference type="PROSITE-ProRule" id="PRU00409"/>
    </source>
</evidence>